<gene>
    <name evidence="1" type="ORF">GRB96_02705</name>
</gene>
<protein>
    <submittedName>
        <fullName evidence="1">Uncharacterized protein</fullName>
    </submittedName>
</protein>
<organism evidence="1 2">
    <name type="scientific">Halomonas alimentaria</name>
    <dbReference type="NCBI Taxonomy" id="147248"/>
    <lineage>
        <taxon>Bacteria</taxon>
        <taxon>Pseudomonadati</taxon>
        <taxon>Pseudomonadota</taxon>
        <taxon>Gammaproteobacteria</taxon>
        <taxon>Oceanospirillales</taxon>
        <taxon>Halomonadaceae</taxon>
        <taxon>Halomonas</taxon>
    </lineage>
</organism>
<dbReference type="RefSeq" id="WP_161430332.1">
    <property type="nucleotide sequence ID" value="NZ_WUTT01000001.1"/>
</dbReference>
<comment type="caution">
    <text evidence="1">The sequence shown here is derived from an EMBL/GenBank/DDBJ whole genome shotgun (WGS) entry which is preliminary data.</text>
</comment>
<keyword evidence="2" id="KW-1185">Reference proteome</keyword>
<evidence type="ECO:0000313" key="2">
    <source>
        <dbReference type="Proteomes" id="UP000487929"/>
    </source>
</evidence>
<proteinExistence type="predicted"/>
<evidence type="ECO:0000313" key="1">
    <source>
        <dbReference type="EMBL" id="NAW33333.1"/>
    </source>
</evidence>
<dbReference type="Proteomes" id="UP000487929">
    <property type="component" value="Unassembled WGS sequence"/>
</dbReference>
<name>A0A7X5ANX4_9GAMM</name>
<reference evidence="1 2" key="1">
    <citation type="submission" date="2019-12" db="EMBL/GenBank/DDBJ databases">
        <title>Draft genome sequencing of Halomonas alimentaria DSM 15356.</title>
        <authorList>
            <person name="Pandiyan K."/>
            <person name="Kushwaha P."/>
            <person name="Gowdham M."/>
            <person name="Chakdar H."/>
            <person name="Singh A."/>
            <person name="Kumar M."/>
            <person name="Saxena A.K."/>
        </authorList>
    </citation>
    <scope>NUCLEOTIDE SEQUENCE [LARGE SCALE GENOMIC DNA]</scope>
    <source>
        <strain evidence="1 2">DSM 15356</strain>
    </source>
</reference>
<dbReference type="AlphaFoldDB" id="A0A7X5ANX4"/>
<sequence>MPSSGNNETILWNALFEASWDGMVVLRLDGSLYRVKELGRNRVEARASHQDAQ</sequence>
<dbReference type="EMBL" id="WUTT01000001">
    <property type="protein sequence ID" value="NAW33333.1"/>
    <property type="molecule type" value="Genomic_DNA"/>
</dbReference>
<accession>A0A7X5ANX4</accession>